<dbReference type="GO" id="GO:0070006">
    <property type="term" value="F:metalloaminopeptidase activity"/>
    <property type="evidence" value="ECO:0007669"/>
    <property type="project" value="TreeGrafter"/>
</dbReference>
<evidence type="ECO:0000259" key="2">
    <source>
        <dbReference type="Pfam" id="PF11838"/>
    </source>
</evidence>
<proteinExistence type="inferred from homology"/>
<comment type="caution">
    <text evidence="3">The sequence shown here is derived from an EMBL/GenBank/DDBJ whole genome shotgun (WGS) entry which is preliminary data.</text>
</comment>
<dbReference type="Pfam" id="PF11838">
    <property type="entry name" value="ERAP1_C"/>
    <property type="match status" value="1"/>
</dbReference>
<dbReference type="Gene3D" id="1.25.50.20">
    <property type="match status" value="1"/>
</dbReference>
<dbReference type="InterPro" id="IPR050344">
    <property type="entry name" value="Peptidase_M1_aminopeptidases"/>
</dbReference>
<dbReference type="GO" id="GO:0043171">
    <property type="term" value="P:peptide catabolic process"/>
    <property type="evidence" value="ECO:0007669"/>
    <property type="project" value="TreeGrafter"/>
</dbReference>
<name>A0A4S2KJW8_9HYME</name>
<dbReference type="InterPro" id="IPR024571">
    <property type="entry name" value="ERAP1-like_C_dom"/>
</dbReference>
<keyword evidence="3" id="KW-0645">Protease</keyword>
<dbReference type="GO" id="GO:0008270">
    <property type="term" value="F:zinc ion binding"/>
    <property type="evidence" value="ECO:0007669"/>
    <property type="project" value="TreeGrafter"/>
</dbReference>
<dbReference type="EMBL" id="QBLH01002081">
    <property type="protein sequence ID" value="TGZ49915.1"/>
    <property type="molecule type" value="Genomic_DNA"/>
</dbReference>
<dbReference type="PANTHER" id="PTHR11533:SF301">
    <property type="entry name" value="AMINOPEPTIDASE"/>
    <property type="match status" value="1"/>
</dbReference>
<dbReference type="GO" id="GO:0042277">
    <property type="term" value="F:peptide binding"/>
    <property type="evidence" value="ECO:0007669"/>
    <property type="project" value="TreeGrafter"/>
</dbReference>
<dbReference type="PANTHER" id="PTHR11533">
    <property type="entry name" value="PROTEASE M1 ZINC METALLOPROTEASE"/>
    <property type="match status" value="1"/>
</dbReference>
<gene>
    <name evidence="3" type="ORF">DBV15_11314</name>
</gene>
<feature type="domain" description="ERAP1-like C-terminal" evidence="2">
    <location>
        <begin position="10"/>
        <end position="84"/>
    </location>
</feature>
<evidence type="ECO:0000256" key="1">
    <source>
        <dbReference type="ARBA" id="ARBA00010136"/>
    </source>
</evidence>
<protein>
    <submittedName>
        <fullName evidence="3">Aminopeptidase N</fullName>
    </submittedName>
</protein>
<dbReference type="STRING" id="300112.A0A4S2KJW8"/>
<organism evidence="3 4">
    <name type="scientific">Temnothorax longispinosus</name>
    <dbReference type="NCBI Taxonomy" id="300112"/>
    <lineage>
        <taxon>Eukaryota</taxon>
        <taxon>Metazoa</taxon>
        <taxon>Ecdysozoa</taxon>
        <taxon>Arthropoda</taxon>
        <taxon>Hexapoda</taxon>
        <taxon>Insecta</taxon>
        <taxon>Pterygota</taxon>
        <taxon>Neoptera</taxon>
        <taxon>Endopterygota</taxon>
        <taxon>Hymenoptera</taxon>
        <taxon>Apocrita</taxon>
        <taxon>Aculeata</taxon>
        <taxon>Formicoidea</taxon>
        <taxon>Formicidae</taxon>
        <taxon>Myrmicinae</taxon>
        <taxon>Temnothorax</taxon>
    </lineage>
</organism>
<dbReference type="GO" id="GO:0016020">
    <property type="term" value="C:membrane"/>
    <property type="evidence" value="ECO:0007669"/>
    <property type="project" value="TreeGrafter"/>
</dbReference>
<keyword evidence="3" id="KW-0378">Hydrolase</keyword>
<dbReference type="GO" id="GO:0005615">
    <property type="term" value="C:extracellular space"/>
    <property type="evidence" value="ECO:0007669"/>
    <property type="project" value="TreeGrafter"/>
</dbReference>
<dbReference type="GO" id="GO:0005737">
    <property type="term" value="C:cytoplasm"/>
    <property type="evidence" value="ECO:0007669"/>
    <property type="project" value="TreeGrafter"/>
</dbReference>
<dbReference type="GO" id="GO:0006508">
    <property type="term" value="P:proteolysis"/>
    <property type="evidence" value="ECO:0007669"/>
    <property type="project" value="TreeGrafter"/>
</dbReference>
<evidence type="ECO:0000313" key="4">
    <source>
        <dbReference type="Proteomes" id="UP000310200"/>
    </source>
</evidence>
<dbReference type="Proteomes" id="UP000310200">
    <property type="component" value="Unassembled WGS sequence"/>
</dbReference>
<keyword evidence="3" id="KW-0031">Aminopeptidase</keyword>
<sequence length="101" mass="11955">MSSNNKFNSDNSTAYCRVYYDTTNLQRIISYLKSEEYRNIHVLNRAQIIDDAFAFLLEDQLDSSVLKNLISYLGRETDYVPWRYNVPNIRTKCEVLFTARK</sequence>
<accession>A0A4S2KJW8</accession>
<evidence type="ECO:0000313" key="3">
    <source>
        <dbReference type="EMBL" id="TGZ49915.1"/>
    </source>
</evidence>
<reference evidence="3 4" key="1">
    <citation type="journal article" date="2019" name="Philos. Trans. R. Soc. Lond., B, Biol. Sci.">
        <title>Ant behaviour and brain gene expression of defending hosts depend on the ecological success of the intruding social parasite.</title>
        <authorList>
            <person name="Kaur R."/>
            <person name="Stoldt M."/>
            <person name="Jongepier E."/>
            <person name="Feldmeyer B."/>
            <person name="Menzel F."/>
            <person name="Bornberg-Bauer E."/>
            <person name="Foitzik S."/>
        </authorList>
    </citation>
    <scope>NUCLEOTIDE SEQUENCE [LARGE SCALE GENOMIC DNA]</scope>
    <source>
        <tissue evidence="3">Whole body</tissue>
    </source>
</reference>
<keyword evidence="4" id="KW-1185">Reference proteome</keyword>
<comment type="similarity">
    <text evidence="1">Belongs to the peptidase M1 family.</text>
</comment>
<dbReference type="AlphaFoldDB" id="A0A4S2KJW8"/>